<dbReference type="EMBL" id="JAKKSL010000007">
    <property type="protein sequence ID" value="MCI2286136.1"/>
    <property type="molecule type" value="Genomic_DNA"/>
</dbReference>
<dbReference type="RefSeq" id="WP_242289379.1">
    <property type="nucleotide sequence ID" value="NZ_JAKKSL010000007.1"/>
</dbReference>
<dbReference type="Proteomes" id="UP001139646">
    <property type="component" value="Unassembled WGS sequence"/>
</dbReference>
<organism evidence="1 2">
    <name type="scientific">Colwellia maritima</name>
    <dbReference type="NCBI Taxonomy" id="2912588"/>
    <lineage>
        <taxon>Bacteria</taxon>
        <taxon>Pseudomonadati</taxon>
        <taxon>Pseudomonadota</taxon>
        <taxon>Gammaproteobacteria</taxon>
        <taxon>Alteromonadales</taxon>
        <taxon>Colwelliaceae</taxon>
        <taxon>Colwellia</taxon>
    </lineage>
</organism>
<proteinExistence type="predicted"/>
<protein>
    <recommendedName>
        <fullName evidence="3">DUF669 domain-containing protein</fullName>
    </recommendedName>
</protein>
<accession>A0ABS9X9M6</accession>
<sequence>MEFKFPTPQALSHVMETAPDNFPDGQYKVSYSNSDDIDINDLDYSKMAMVVSFEAQIANRNIKIGGFRPLIDKLADFTYCCTINRTDPAYIKASIRVVAPTIPSELEELKEILQKYSVFYAFNDGSGLVTLNNGRSGNGANHMLEI</sequence>
<reference evidence="1" key="1">
    <citation type="submission" date="2022-01" db="EMBL/GenBank/DDBJ databases">
        <title>Colwellia maritima, isolated from seawater.</title>
        <authorList>
            <person name="Kristyanto S."/>
            <person name="Jung J."/>
            <person name="Jeon C.O."/>
        </authorList>
    </citation>
    <scope>NUCLEOTIDE SEQUENCE</scope>
    <source>
        <strain evidence="1">MSW7</strain>
    </source>
</reference>
<gene>
    <name evidence="1" type="ORF">L3081_25295</name>
</gene>
<evidence type="ECO:0008006" key="3">
    <source>
        <dbReference type="Google" id="ProtNLM"/>
    </source>
</evidence>
<comment type="caution">
    <text evidence="1">The sequence shown here is derived from an EMBL/GenBank/DDBJ whole genome shotgun (WGS) entry which is preliminary data.</text>
</comment>
<evidence type="ECO:0000313" key="2">
    <source>
        <dbReference type="Proteomes" id="UP001139646"/>
    </source>
</evidence>
<name>A0ABS9X9M6_9GAMM</name>
<keyword evidence="2" id="KW-1185">Reference proteome</keyword>
<evidence type="ECO:0000313" key="1">
    <source>
        <dbReference type="EMBL" id="MCI2286136.1"/>
    </source>
</evidence>